<dbReference type="InterPro" id="IPR016181">
    <property type="entry name" value="Acyl_CoA_acyltransferase"/>
</dbReference>
<accession>A0ABV4H8C6</accession>
<evidence type="ECO:0000313" key="3">
    <source>
        <dbReference type="Proteomes" id="UP001565927"/>
    </source>
</evidence>
<sequence length="153" mass="16761">MTGEEARTVAAWNYPAPFDLYDVDPDNTALFTDRDETGHGYYPALDQHGAVVAFCVLGPEARVRGQHPHDHVLDVGLGVRPDLVSRGLASDLLPQVATLARDLFQPSQLRTAVATFNERSLALCRKAGFTAVRDFTGPAGRTFRELVRPLDSQ</sequence>
<dbReference type="RefSeq" id="WP_370443267.1">
    <property type="nucleotide sequence ID" value="NZ_JBGFTU010000054.1"/>
</dbReference>
<dbReference type="PROSITE" id="PS51186">
    <property type="entry name" value="GNAT"/>
    <property type="match status" value="1"/>
</dbReference>
<proteinExistence type="predicted"/>
<dbReference type="SUPFAM" id="SSF55729">
    <property type="entry name" value="Acyl-CoA N-acyltransferases (Nat)"/>
    <property type="match status" value="1"/>
</dbReference>
<dbReference type="Gene3D" id="3.40.630.30">
    <property type="match status" value="1"/>
</dbReference>
<keyword evidence="3" id="KW-1185">Reference proteome</keyword>
<name>A0ABV4H8C6_9ACTN</name>
<comment type="caution">
    <text evidence="2">The sequence shown here is derived from an EMBL/GenBank/DDBJ whole genome shotgun (WGS) entry which is preliminary data.</text>
</comment>
<dbReference type="InterPro" id="IPR000182">
    <property type="entry name" value="GNAT_dom"/>
</dbReference>
<reference evidence="2 3" key="1">
    <citation type="submission" date="2024-07" db="EMBL/GenBank/DDBJ databases">
        <authorList>
            <person name="Thanompreechachai J."/>
            <person name="Duangmal K."/>
        </authorList>
    </citation>
    <scope>NUCLEOTIDE SEQUENCE [LARGE SCALE GENOMIC DNA]</scope>
    <source>
        <strain evidence="2 3">LSe6-4</strain>
    </source>
</reference>
<dbReference type="EMBL" id="JBGFTU010000054">
    <property type="protein sequence ID" value="MEZ0167062.1"/>
    <property type="molecule type" value="Genomic_DNA"/>
</dbReference>
<feature type="domain" description="N-acetyltransferase" evidence="1">
    <location>
        <begin position="4"/>
        <end position="151"/>
    </location>
</feature>
<dbReference type="Proteomes" id="UP001565927">
    <property type="component" value="Unassembled WGS sequence"/>
</dbReference>
<protein>
    <submittedName>
        <fullName evidence="2">N-acetyltransferase family protein</fullName>
    </submittedName>
</protein>
<organism evidence="2 3">
    <name type="scientific">Kineococcus halophytocola</name>
    <dbReference type="NCBI Taxonomy" id="3234027"/>
    <lineage>
        <taxon>Bacteria</taxon>
        <taxon>Bacillati</taxon>
        <taxon>Actinomycetota</taxon>
        <taxon>Actinomycetes</taxon>
        <taxon>Kineosporiales</taxon>
        <taxon>Kineosporiaceae</taxon>
        <taxon>Kineococcus</taxon>
    </lineage>
</organism>
<dbReference type="Pfam" id="PF00583">
    <property type="entry name" value="Acetyltransf_1"/>
    <property type="match status" value="1"/>
</dbReference>
<evidence type="ECO:0000313" key="2">
    <source>
        <dbReference type="EMBL" id="MEZ0167062.1"/>
    </source>
</evidence>
<evidence type="ECO:0000259" key="1">
    <source>
        <dbReference type="PROSITE" id="PS51186"/>
    </source>
</evidence>
<gene>
    <name evidence="2" type="ORF">AB2L27_20120</name>
</gene>